<evidence type="ECO:0000313" key="3">
    <source>
        <dbReference type="Proteomes" id="UP000268623"/>
    </source>
</evidence>
<dbReference type="AlphaFoldDB" id="A0A3M9XT23"/>
<evidence type="ECO:0000259" key="1">
    <source>
        <dbReference type="Pfam" id="PF18593"/>
    </source>
</evidence>
<feature type="domain" description="CdiI immunity protein" evidence="1">
    <location>
        <begin position="11"/>
        <end position="92"/>
    </location>
</feature>
<dbReference type="Proteomes" id="UP000268623">
    <property type="component" value="Unassembled WGS sequence"/>
</dbReference>
<dbReference type="Pfam" id="PF18593">
    <property type="entry name" value="CdiI_2"/>
    <property type="match status" value="1"/>
</dbReference>
<dbReference type="OrthoDB" id="9975865at2"/>
<name>A0A3M9XT23_9HYPH</name>
<accession>A0A3M9XT23</accession>
<organism evidence="2 3">
    <name type="scientific">Methylocystis hirsuta</name>
    <dbReference type="NCBI Taxonomy" id="369798"/>
    <lineage>
        <taxon>Bacteria</taxon>
        <taxon>Pseudomonadati</taxon>
        <taxon>Pseudomonadota</taxon>
        <taxon>Alphaproteobacteria</taxon>
        <taxon>Hyphomicrobiales</taxon>
        <taxon>Methylocystaceae</taxon>
        <taxon>Methylocystis</taxon>
    </lineage>
</organism>
<proteinExistence type="predicted"/>
<dbReference type="InterPro" id="IPR041129">
    <property type="entry name" value="CdiI_2"/>
</dbReference>
<dbReference type="EMBL" id="QWDD01000001">
    <property type="protein sequence ID" value="RNJ51171.1"/>
    <property type="molecule type" value="Genomic_DNA"/>
</dbReference>
<gene>
    <name evidence="2" type="ORF">D1O30_17775</name>
</gene>
<evidence type="ECO:0000313" key="2">
    <source>
        <dbReference type="EMBL" id="RNJ51171.1"/>
    </source>
</evidence>
<keyword evidence="3" id="KW-1185">Reference proteome</keyword>
<reference evidence="2 3" key="1">
    <citation type="submission" date="2018-08" db="EMBL/GenBank/DDBJ databases">
        <title>Genome sequence of Methylocystis hirsuta CSC1, a methanotroph able to accumulate PHAs.</title>
        <authorList>
            <person name="Bordel S."/>
            <person name="Rodriguez E."/>
            <person name="Gancedo J."/>
            <person name="Munoz R."/>
        </authorList>
    </citation>
    <scope>NUCLEOTIDE SEQUENCE [LARGE SCALE GENOMIC DNA]</scope>
    <source>
        <strain evidence="2 3">CSC1</strain>
    </source>
</reference>
<protein>
    <recommendedName>
        <fullName evidence="1">CdiI immunity protein domain-containing protein</fullName>
    </recommendedName>
</protein>
<sequence>MTLPAPFRRFTSFFHQDIDIAYKSPEALVDEALRDFTPQERQALKHYMKELTDGRYDEMQLREIWLKSRAEVLPFWGDEGNCTEFLKYLRELVEKDVPPET</sequence>
<dbReference type="RefSeq" id="WP_123177046.1">
    <property type="nucleotide sequence ID" value="NZ_QWDD01000001.1"/>
</dbReference>
<comment type="caution">
    <text evidence="2">The sequence shown here is derived from an EMBL/GenBank/DDBJ whole genome shotgun (WGS) entry which is preliminary data.</text>
</comment>